<evidence type="ECO:0000256" key="4">
    <source>
        <dbReference type="ARBA" id="ARBA00018477"/>
    </source>
</evidence>
<dbReference type="Proteomes" id="UP001159427">
    <property type="component" value="Unassembled WGS sequence"/>
</dbReference>
<dbReference type="InterPro" id="IPR006879">
    <property type="entry name" value="YdjC-like"/>
</dbReference>
<reference evidence="9 10" key="1">
    <citation type="submission" date="2022-05" db="EMBL/GenBank/DDBJ databases">
        <authorList>
            <consortium name="Genoscope - CEA"/>
            <person name="William W."/>
        </authorList>
    </citation>
    <scope>NUCLEOTIDE SEQUENCE [LARGE SCALE GENOMIC DNA]</scope>
</reference>
<keyword evidence="8" id="KW-0119">Carbohydrate metabolism</keyword>
<evidence type="ECO:0000313" key="9">
    <source>
        <dbReference type="EMBL" id="CAH3174706.1"/>
    </source>
</evidence>
<dbReference type="PANTHER" id="PTHR31609">
    <property type="entry name" value="YDJC DEACETYLASE FAMILY MEMBER"/>
    <property type="match status" value="1"/>
</dbReference>
<protein>
    <recommendedName>
        <fullName evidence="4">Carbohydrate deacetylase</fullName>
    </recommendedName>
</protein>
<dbReference type="CDD" id="cd10806">
    <property type="entry name" value="YdjC_like_2"/>
    <property type="match status" value="1"/>
</dbReference>
<evidence type="ECO:0000256" key="3">
    <source>
        <dbReference type="ARBA" id="ARBA00008843"/>
    </source>
</evidence>
<dbReference type="Pfam" id="PF04794">
    <property type="entry name" value="YdjC"/>
    <property type="match status" value="1"/>
</dbReference>
<dbReference type="PANTHER" id="PTHR31609:SF1">
    <property type="entry name" value="CARBOHYDRATE DEACETYLASE"/>
    <property type="match status" value="1"/>
</dbReference>
<evidence type="ECO:0000256" key="1">
    <source>
        <dbReference type="ARBA" id="ARBA00001946"/>
    </source>
</evidence>
<keyword evidence="10" id="KW-1185">Reference proteome</keyword>
<keyword evidence="5" id="KW-0479">Metal-binding</keyword>
<evidence type="ECO:0000256" key="8">
    <source>
        <dbReference type="ARBA" id="ARBA00023277"/>
    </source>
</evidence>
<keyword evidence="7" id="KW-0460">Magnesium</keyword>
<evidence type="ECO:0000256" key="5">
    <source>
        <dbReference type="ARBA" id="ARBA00022723"/>
    </source>
</evidence>
<comment type="cofactor">
    <cofactor evidence="1">
        <name>Mg(2+)</name>
        <dbReference type="ChEBI" id="CHEBI:18420"/>
    </cofactor>
</comment>
<dbReference type="Gene3D" id="3.20.20.370">
    <property type="entry name" value="Glycoside hydrolase/deacetylase"/>
    <property type="match status" value="1"/>
</dbReference>
<evidence type="ECO:0000256" key="2">
    <source>
        <dbReference type="ARBA" id="ARBA00003451"/>
    </source>
</evidence>
<proteinExistence type="inferred from homology"/>
<comment type="caution">
    <text evidence="9">The sequence shown here is derived from an EMBL/GenBank/DDBJ whole genome shotgun (WGS) entry which is preliminary data.</text>
</comment>
<gene>
    <name evidence="9" type="ORF">PEVE_00009687</name>
</gene>
<comment type="function">
    <text evidence="2">Probably catalyzes the deacetylation of acetylated carbohydrates an important step in the degradation of oligosaccharides.</text>
</comment>
<accession>A0ABN8R8T1</accession>
<evidence type="ECO:0000256" key="6">
    <source>
        <dbReference type="ARBA" id="ARBA00022801"/>
    </source>
</evidence>
<dbReference type="SUPFAM" id="SSF88713">
    <property type="entry name" value="Glycoside hydrolase/deacetylase"/>
    <property type="match status" value="1"/>
</dbReference>
<sequence>MAEDNGSLRLLIVNADDFGYCEQRNRGIVKSFQDGIVSSASLLVNAESALEAIQLSKKCGIPLGIHLNLTEGRPIKTHYKSLTSEEGFLRGKFGFREAVKNGEIDLDEVKQEIQTQLEWFIDKVGSLPTNIDGHQHIHVIPQVCDILAALMKNHGINWTRIPVESNLDKCDLLNEQQKSFFKSVEKDALIAKETFSRYGIRFTGHFIGLSTMGKYMVFHRLQQAFENVFMQNNLTGSKLCSSCEFMVHPGYKSIIGCGGCGEGPDLFACSEEREHELTTLTSPQLKEYLRTSNIRLCSFKDLCKK</sequence>
<organism evidence="9 10">
    <name type="scientific">Porites evermanni</name>
    <dbReference type="NCBI Taxonomy" id="104178"/>
    <lineage>
        <taxon>Eukaryota</taxon>
        <taxon>Metazoa</taxon>
        <taxon>Cnidaria</taxon>
        <taxon>Anthozoa</taxon>
        <taxon>Hexacorallia</taxon>
        <taxon>Scleractinia</taxon>
        <taxon>Fungiina</taxon>
        <taxon>Poritidae</taxon>
        <taxon>Porites</taxon>
    </lineage>
</organism>
<dbReference type="InterPro" id="IPR011330">
    <property type="entry name" value="Glyco_hydro/deAcase_b/a-brl"/>
</dbReference>
<evidence type="ECO:0000256" key="7">
    <source>
        <dbReference type="ARBA" id="ARBA00022842"/>
    </source>
</evidence>
<dbReference type="EMBL" id="CALNXI010001677">
    <property type="protein sequence ID" value="CAH3174706.1"/>
    <property type="molecule type" value="Genomic_DNA"/>
</dbReference>
<comment type="similarity">
    <text evidence="3">Belongs to the YdjC deacetylase family.</text>
</comment>
<name>A0ABN8R8T1_9CNID</name>
<keyword evidence="6" id="KW-0378">Hydrolase</keyword>
<evidence type="ECO:0000313" key="10">
    <source>
        <dbReference type="Proteomes" id="UP001159427"/>
    </source>
</evidence>